<dbReference type="RefSeq" id="WP_136563934.1">
    <property type="nucleotide sequence ID" value="NZ_BAABLS010000009.1"/>
</dbReference>
<dbReference type="AlphaFoldDB" id="A0A4S8N249"/>
<dbReference type="Pfam" id="PF00436">
    <property type="entry name" value="SSB"/>
    <property type="match status" value="1"/>
</dbReference>
<dbReference type="GO" id="GO:0003697">
    <property type="term" value="F:single-stranded DNA binding"/>
    <property type="evidence" value="ECO:0007669"/>
    <property type="project" value="InterPro"/>
</dbReference>
<evidence type="ECO:0000313" key="3">
    <source>
        <dbReference type="EMBL" id="THV09471.1"/>
    </source>
</evidence>
<proteinExistence type="predicted"/>
<accession>A0A4S8N249</accession>
<name>A0A4S8N249_9ACTN</name>
<evidence type="ECO:0000256" key="1">
    <source>
        <dbReference type="ARBA" id="ARBA00023125"/>
    </source>
</evidence>
<keyword evidence="1 2" id="KW-0238">DNA-binding</keyword>
<organism evidence="3 4">
    <name type="scientific">Nocardioides caeni</name>
    <dbReference type="NCBI Taxonomy" id="574700"/>
    <lineage>
        <taxon>Bacteria</taxon>
        <taxon>Bacillati</taxon>
        <taxon>Actinomycetota</taxon>
        <taxon>Actinomycetes</taxon>
        <taxon>Propionibacteriales</taxon>
        <taxon>Nocardioidaceae</taxon>
        <taxon>Nocardioides</taxon>
    </lineage>
</organism>
<dbReference type="InterPro" id="IPR012340">
    <property type="entry name" value="NA-bd_OB-fold"/>
</dbReference>
<dbReference type="InterPro" id="IPR000424">
    <property type="entry name" value="Primosome_PriB/ssb"/>
</dbReference>
<reference evidence="3 4" key="1">
    <citation type="journal article" date="2009" name="Int. J. Syst. Evol. Microbiol.">
        <title>Nocardioides caeni sp. nov., isolated from wastewater.</title>
        <authorList>
            <person name="Yoon J.H."/>
            <person name="Kang S.J."/>
            <person name="Park S."/>
            <person name="Kim W."/>
            <person name="Oh T.K."/>
        </authorList>
    </citation>
    <scope>NUCLEOTIDE SEQUENCE [LARGE SCALE GENOMIC DNA]</scope>
    <source>
        <strain evidence="3 4">DSM 23134</strain>
    </source>
</reference>
<gene>
    <name evidence="3" type="ORF">E9934_16200</name>
</gene>
<dbReference type="SUPFAM" id="SSF50249">
    <property type="entry name" value="Nucleic acid-binding proteins"/>
    <property type="match status" value="1"/>
</dbReference>
<comment type="caution">
    <text evidence="3">The sequence shown here is derived from an EMBL/GenBank/DDBJ whole genome shotgun (WGS) entry which is preliminary data.</text>
</comment>
<keyword evidence="4" id="KW-1185">Reference proteome</keyword>
<dbReference type="EMBL" id="STGW01000013">
    <property type="protein sequence ID" value="THV09471.1"/>
    <property type="molecule type" value="Genomic_DNA"/>
</dbReference>
<evidence type="ECO:0000256" key="2">
    <source>
        <dbReference type="PROSITE-ProRule" id="PRU00252"/>
    </source>
</evidence>
<sequence>MSSNNPNEVRLVGRVSAAPETRALPSGDQLCLGRLVVPRPETRILPSGRKAPSVDVIDLTGWSARARRSMSAWSPGDEVEVTGALRRRFYRAGGSTASRVEVEVTTARRLRRAASG</sequence>
<dbReference type="Gene3D" id="2.40.50.140">
    <property type="entry name" value="Nucleic acid-binding proteins"/>
    <property type="match status" value="1"/>
</dbReference>
<dbReference type="OrthoDB" id="5186768at2"/>
<dbReference type="Proteomes" id="UP000307087">
    <property type="component" value="Unassembled WGS sequence"/>
</dbReference>
<protein>
    <submittedName>
        <fullName evidence="3">Single-stranded DNA-binding protein</fullName>
    </submittedName>
</protein>
<dbReference type="PROSITE" id="PS50935">
    <property type="entry name" value="SSB"/>
    <property type="match status" value="1"/>
</dbReference>
<evidence type="ECO:0000313" key="4">
    <source>
        <dbReference type="Proteomes" id="UP000307087"/>
    </source>
</evidence>